<feature type="domain" description="DUF4218" evidence="2">
    <location>
        <begin position="48"/>
        <end position="95"/>
    </location>
</feature>
<dbReference type="PANTHER" id="PTHR48258">
    <property type="entry name" value="DUF4218 DOMAIN-CONTAINING PROTEIN-RELATED"/>
    <property type="match status" value="1"/>
</dbReference>
<dbReference type="EMBL" id="JAEFBJ010000010">
    <property type="protein sequence ID" value="KAG7564289.1"/>
    <property type="molecule type" value="Genomic_DNA"/>
</dbReference>
<dbReference type="AlphaFoldDB" id="A0A8T1ZXD5"/>
<dbReference type="Proteomes" id="UP000694251">
    <property type="component" value="Chromosome 10"/>
</dbReference>
<reference evidence="3 4" key="1">
    <citation type="submission" date="2020-12" db="EMBL/GenBank/DDBJ databases">
        <title>Concerted genomic and epigenomic changes stabilize Arabidopsis allopolyploids.</title>
        <authorList>
            <person name="Chen Z."/>
        </authorList>
    </citation>
    <scope>NUCLEOTIDE SEQUENCE [LARGE SCALE GENOMIC DNA]</scope>
    <source>
        <strain evidence="3">As9502</strain>
        <tissue evidence="3">Leaf</tissue>
    </source>
</reference>
<keyword evidence="4" id="KW-1185">Reference proteome</keyword>
<keyword evidence="1" id="KW-0175">Coiled coil</keyword>
<dbReference type="PANTHER" id="PTHR48258:SF3">
    <property type="entry name" value="FK506-BINDING PROTEIN 4-LIKE ISOFORM X1"/>
    <property type="match status" value="1"/>
</dbReference>
<dbReference type="OrthoDB" id="1098062at2759"/>
<evidence type="ECO:0000313" key="4">
    <source>
        <dbReference type="Proteomes" id="UP000694251"/>
    </source>
</evidence>
<dbReference type="InterPro" id="IPR025452">
    <property type="entry name" value="DUF4218"/>
</dbReference>
<feature type="coiled-coil region" evidence="1">
    <location>
        <begin position="155"/>
        <end position="199"/>
    </location>
</feature>
<protein>
    <recommendedName>
        <fullName evidence="2">DUF4218 domain-containing protein</fullName>
    </recommendedName>
</protein>
<sequence>MDEGKFTGMKSHDCHVVMQRLLPFAFEHLLAPNVHQAIAGVSAFFRDLYSRTLTVDGIRNLEENIPMIICNLEKIFSPSFFDVMEHLPIHLPFERNYGAYAECSSSRSTRVPENLVLPGETNKSKRRIFGLRNLSQISSSSRSSGFTYSPHIDFHQAMEKRNERIATLKKEMEEQKAALEEQKAENMRLDAEHKKRDEEMATFMNEMRVKLP</sequence>
<organism evidence="3 4">
    <name type="scientific">Arabidopsis suecica</name>
    <name type="common">Swedish thale-cress</name>
    <name type="synonym">Cardaminopsis suecica</name>
    <dbReference type="NCBI Taxonomy" id="45249"/>
    <lineage>
        <taxon>Eukaryota</taxon>
        <taxon>Viridiplantae</taxon>
        <taxon>Streptophyta</taxon>
        <taxon>Embryophyta</taxon>
        <taxon>Tracheophyta</taxon>
        <taxon>Spermatophyta</taxon>
        <taxon>Magnoliopsida</taxon>
        <taxon>eudicotyledons</taxon>
        <taxon>Gunneridae</taxon>
        <taxon>Pentapetalae</taxon>
        <taxon>rosids</taxon>
        <taxon>malvids</taxon>
        <taxon>Brassicales</taxon>
        <taxon>Brassicaceae</taxon>
        <taxon>Camelineae</taxon>
        <taxon>Arabidopsis</taxon>
    </lineage>
</organism>
<name>A0A8T1ZXD5_ARASU</name>
<dbReference type="Pfam" id="PF13960">
    <property type="entry name" value="DUF4218"/>
    <property type="match status" value="1"/>
</dbReference>
<proteinExistence type="predicted"/>
<evidence type="ECO:0000259" key="2">
    <source>
        <dbReference type="Pfam" id="PF13960"/>
    </source>
</evidence>
<evidence type="ECO:0000313" key="3">
    <source>
        <dbReference type="EMBL" id="KAG7564289.1"/>
    </source>
</evidence>
<comment type="caution">
    <text evidence="3">The sequence shown here is derived from an EMBL/GenBank/DDBJ whole genome shotgun (WGS) entry which is preliminary data.</text>
</comment>
<evidence type="ECO:0000256" key="1">
    <source>
        <dbReference type="SAM" id="Coils"/>
    </source>
</evidence>
<accession>A0A8T1ZXD5</accession>
<gene>
    <name evidence="3" type="ORF">ISN44_As10g010590</name>
</gene>